<sequence>MSILENFLPAFLEEVVGDRFGRYSKYIIQDRAIPDVRDGLKPVQRRILYAMYDSGNTPDKPYRKSAKTVGDVMGNYHPHGDASIYEGMVRMAQPWKMSHVLVDGHGNWGSMDDDPPAAMRYTEARLSEIAMELLRDIEKRTVQFKDNFDNTTKEPVVLPSRFPNLLVNGVSGISSGFATEIPPHCLREVVNACIALIDKPDSTLEDLMGTIKGPDFPTGGIIMGSEGIRDAYRTGRGRIYVRARTAIEDLRGGRQQIVITQIPYQVVKSRLVTAMENIRLEKKLEGIAEVRDESGREGLRIVVELKKDADAQGILAYLFKKTDLQVAYNFNMVAIVNKTPKQLGLRDMLEAYIDHQKEVVTHRSRFELEKAEDRAHVLEGLVKALNILDEVIAAIKASKNRQDAQNNLVAKFGFTERQADAILTLQLYRLTNLEIHSLEKEWKDVQKTIAYLKGILGSEKKLLAVIKDEMSQIRDKYGIDRRSDIQDEVEELKVNLEVMVTAEDVFVTLSSEGYIKRTGKLSFIRSGGEIDKTGLKEGDYLRYLLDVNTLESLLIFTQKGQYFLLPVHQIPEYKWKENGTAIVNVIPISKDDRIIHVLPVKDFEEPGKSLVFVTRKGQVKRTELKEYFTNRSTGIVACKVGDQDAVLDVLLSTGSKELLLVTKQGMAIRFKEDEVNPMGRAAAGVRGIQLKDDDEIVAADWIDGDEGEVVVMTELGYAKRSLVADYPVQGRGGKGIITFEFKEGKRVKPNGSELKGAFVVKEPFDLTAILSTGGRVTFSTEQTPIDDRKSTGKYVVPANKNETVTDILKIT</sequence>
<dbReference type="Proteomes" id="UP000028123">
    <property type="component" value="Unassembled WGS sequence"/>
</dbReference>
<evidence type="ECO:0000256" key="3">
    <source>
        <dbReference type="ARBA" id="ARBA00023029"/>
    </source>
</evidence>
<feature type="site" description="Interaction with DNA" evidence="7">
    <location>
        <position position="96"/>
    </location>
</feature>
<comment type="subcellular location">
    <subcellularLocation>
        <location evidence="7">Cell membrane</location>
        <topology evidence="7">Peripheral membrane protein</topology>
    </subcellularLocation>
</comment>
<dbReference type="GO" id="GO:0005694">
    <property type="term" value="C:chromosome"/>
    <property type="evidence" value="ECO:0007669"/>
    <property type="project" value="InterPro"/>
</dbReference>
<dbReference type="PROSITE" id="PS52040">
    <property type="entry name" value="TOPO_IIA"/>
    <property type="match status" value="1"/>
</dbReference>
<dbReference type="FunFam" id="3.90.199.10:FF:000001">
    <property type="entry name" value="DNA gyrase subunit A"/>
    <property type="match status" value="1"/>
</dbReference>
<keyword evidence="4 7" id="KW-0238">DNA-binding</keyword>
<evidence type="ECO:0000313" key="10">
    <source>
        <dbReference type="EMBL" id="KEQ26031.1"/>
    </source>
</evidence>
<dbReference type="FunFam" id="1.10.268.10:FF:000001">
    <property type="entry name" value="DNA gyrase subunit A"/>
    <property type="match status" value="1"/>
</dbReference>
<feature type="domain" description="Topo IIA-type catalytic" evidence="9">
    <location>
        <begin position="33"/>
        <end position="499"/>
    </location>
</feature>
<feature type="site" description="Interaction with DNA" evidence="7">
    <location>
        <position position="79"/>
    </location>
</feature>
<dbReference type="InterPro" id="IPR006691">
    <property type="entry name" value="GyrA/parC_rep"/>
</dbReference>
<dbReference type="InterPro" id="IPR050220">
    <property type="entry name" value="Type_II_DNA_Topoisomerases"/>
</dbReference>
<dbReference type="NCBIfam" id="TIGR01061">
    <property type="entry name" value="parC_Gpos"/>
    <property type="match status" value="1"/>
</dbReference>
<dbReference type="SUPFAM" id="SSF56719">
    <property type="entry name" value="Type II DNA topoisomerase"/>
    <property type="match status" value="1"/>
</dbReference>
<keyword evidence="11" id="KW-1185">Reference proteome</keyword>
<keyword evidence="5 7" id="KW-0472">Membrane</keyword>
<dbReference type="InterPro" id="IPR013760">
    <property type="entry name" value="Topo_IIA-like_dom_sf"/>
</dbReference>
<evidence type="ECO:0000256" key="6">
    <source>
        <dbReference type="ARBA" id="ARBA00023235"/>
    </source>
</evidence>
<dbReference type="EMBL" id="JNVM01000008">
    <property type="protein sequence ID" value="KEQ26031.1"/>
    <property type="molecule type" value="Genomic_DNA"/>
</dbReference>
<dbReference type="OrthoDB" id="9806486at2"/>
<dbReference type="GO" id="GO:0009330">
    <property type="term" value="C:DNA topoisomerase type II (double strand cut, ATP-hydrolyzing) complex"/>
    <property type="evidence" value="ECO:0007669"/>
    <property type="project" value="TreeGrafter"/>
</dbReference>
<dbReference type="NCBIfam" id="NF004044">
    <property type="entry name" value="PRK05561.1"/>
    <property type="match status" value="1"/>
</dbReference>
<reference evidence="10 11" key="1">
    <citation type="submission" date="2014-06" db="EMBL/GenBank/DDBJ databases">
        <title>Draft genome sequence of Paenibacillus sp. MSt1.</title>
        <authorList>
            <person name="Aw Y.K."/>
            <person name="Ong K.S."/>
            <person name="Gan H.M."/>
            <person name="Lee S.M."/>
        </authorList>
    </citation>
    <scope>NUCLEOTIDE SEQUENCE [LARGE SCALE GENOMIC DNA]</scope>
    <source>
        <strain evidence="10 11">MSt1</strain>
    </source>
</reference>
<dbReference type="Pfam" id="PF03989">
    <property type="entry name" value="DNA_gyraseA_C"/>
    <property type="match status" value="4"/>
</dbReference>
<dbReference type="eggNOG" id="COG0188">
    <property type="taxonomic scope" value="Bacteria"/>
</dbReference>
<comment type="catalytic activity">
    <reaction evidence="1 7 8">
        <text>ATP-dependent breakage, passage and rejoining of double-stranded DNA.</text>
        <dbReference type="EC" id="5.6.2.2"/>
    </reaction>
</comment>
<evidence type="ECO:0000256" key="7">
    <source>
        <dbReference type="HAMAP-Rule" id="MF_00937"/>
    </source>
</evidence>
<dbReference type="InterPro" id="IPR013758">
    <property type="entry name" value="Topo_IIA_A/C_ab"/>
</dbReference>
<dbReference type="Gene3D" id="1.10.268.10">
    <property type="entry name" value="Topoisomerase, domain 3"/>
    <property type="match status" value="1"/>
</dbReference>
<dbReference type="GO" id="GO:0005524">
    <property type="term" value="F:ATP binding"/>
    <property type="evidence" value="ECO:0007669"/>
    <property type="project" value="InterPro"/>
</dbReference>
<dbReference type="Pfam" id="PF00521">
    <property type="entry name" value="DNA_topoisoIV"/>
    <property type="match status" value="1"/>
</dbReference>
<organism evidence="10 11">
    <name type="scientific">Paenibacillus tyrfis</name>
    <dbReference type="NCBI Taxonomy" id="1501230"/>
    <lineage>
        <taxon>Bacteria</taxon>
        <taxon>Bacillati</taxon>
        <taxon>Bacillota</taxon>
        <taxon>Bacilli</taxon>
        <taxon>Bacillales</taxon>
        <taxon>Paenibacillaceae</taxon>
        <taxon>Paenibacillus</taxon>
    </lineage>
</organism>
<dbReference type="Gene3D" id="3.90.199.10">
    <property type="entry name" value="Topoisomerase II, domain 5"/>
    <property type="match status" value="1"/>
</dbReference>
<protein>
    <recommendedName>
        <fullName evidence="7">DNA topoisomerase 4 subunit A</fullName>
        <ecNumber evidence="7">5.6.2.2</ecNumber>
    </recommendedName>
    <alternativeName>
        <fullName evidence="7">Topoisomerase IV subunit A</fullName>
    </alternativeName>
</protein>
<dbReference type="InterPro" id="IPR005741">
    <property type="entry name" value="TopoIV_A_Gpos"/>
</dbReference>
<feature type="site" description="Interaction with DNA" evidence="7">
    <location>
        <position position="90"/>
    </location>
</feature>
<dbReference type="NCBIfam" id="TIGR01063">
    <property type="entry name" value="gyrA"/>
    <property type="match status" value="1"/>
</dbReference>
<comment type="caution">
    <text evidence="10">The sequence shown here is derived from an EMBL/GenBank/DDBJ whole genome shotgun (WGS) entry which is preliminary data.</text>
</comment>
<dbReference type="RefSeq" id="WP_036680540.1">
    <property type="nucleotide sequence ID" value="NZ_FYEP01000034.1"/>
</dbReference>
<keyword evidence="3 7" id="KW-0799">Topoisomerase</keyword>
<dbReference type="Gene3D" id="2.120.10.90">
    <property type="entry name" value="DNA gyrase/topoisomerase IV, subunit A, C-terminal"/>
    <property type="match status" value="1"/>
</dbReference>
<dbReference type="GO" id="GO:0019897">
    <property type="term" value="C:extrinsic component of plasma membrane"/>
    <property type="evidence" value="ECO:0007669"/>
    <property type="project" value="UniProtKB-UniRule"/>
</dbReference>
<dbReference type="FunFam" id="3.30.1360.40:FF:000002">
    <property type="entry name" value="DNA gyrase subunit A"/>
    <property type="match status" value="1"/>
</dbReference>
<dbReference type="PANTHER" id="PTHR43493:SF9">
    <property type="entry name" value="DNA TOPOISOMERASE 4 SUBUNIT A"/>
    <property type="match status" value="1"/>
</dbReference>
<dbReference type="Gene3D" id="3.30.1360.40">
    <property type="match status" value="1"/>
</dbReference>
<dbReference type="GO" id="GO:0005737">
    <property type="term" value="C:cytoplasm"/>
    <property type="evidence" value="ECO:0007669"/>
    <property type="project" value="TreeGrafter"/>
</dbReference>
<evidence type="ECO:0000313" key="11">
    <source>
        <dbReference type="Proteomes" id="UP000028123"/>
    </source>
</evidence>
<dbReference type="NCBIfam" id="NF004043">
    <property type="entry name" value="PRK05560.1"/>
    <property type="match status" value="1"/>
</dbReference>
<feature type="site" description="Interaction with DNA" evidence="7">
    <location>
        <position position="77"/>
    </location>
</feature>
<evidence type="ECO:0000256" key="4">
    <source>
        <dbReference type="ARBA" id="ARBA00023125"/>
    </source>
</evidence>
<evidence type="ECO:0000256" key="1">
    <source>
        <dbReference type="ARBA" id="ARBA00000185"/>
    </source>
</evidence>
<keyword evidence="6 7" id="KW-0413">Isomerase</keyword>
<evidence type="ECO:0000259" key="9">
    <source>
        <dbReference type="PROSITE" id="PS52040"/>
    </source>
</evidence>
<proteinExistence type="inferred from homology"/>
<comment type="function">
    <text evidence="7">Topoisomerase IV is essential for chromosome segregation. It relaxes supercoiled DNA. Performs the decatenation events required during the replication of a circular DNA molecule.</text>
</comment>
<dbReference type="GO" id="GO:0034335">
    <property type="term" value="F:DNA negative supercoiling activity"/>
    <property type="evidence" value="ECO:0007669"/>
    <property type="project" value="UniProtKB-ARBA"/>
</dbReference>
<feature type="site" description="Transition state stabilizer" evidence="7">
    <location>
        <position position="120"/>
    </location>
</feature>
<gene>
    <name evidence="7" type="primary">parC</name>
    <name evidence="10" type="ORF">ET33_36225</name>
</gene>
<dbReference type="PANTHER" id="PTHR43493">
    <property type="entry name" value="DNA GYRASE/TOPOISOMERASE SUBUNIT A"/>
    <property type="match status" value="1"/>
</dbReference>
<dbReference type="CDD" id="cd00187">
    <property type="entry name" value="TOP4c"/>
    <property type="match status" value="1"/>
</dbReference>
<dbReference type="SMART" id="SM00434">
    <property type="entry name" value="TOP4c"/>
    <property type="match status" value="1"/>
</dbReference>
<feature type="site" description="Interaction with DNA" evidence="7">
    <location>
        <position position="41"/>
    </location>
</feature>
<dbReference type="InterPro" id="IPR035516">
    <property type="entry name" value="Gyrase/topoIV_suA_C"/>
</dbReference>
<dbReference type="GO" id="GO:0007059">
    <property type="term" value="P:chromosome segregation"/>
    <property type="evidence" value="ECO:0007669"/>
    <property type="project" value="UniProtKB-UniRule"/>
</dbReference>
<dbReference type="AlphaFoldDB" id="A0A081P5Q8"/>
<feature type="active site" description="O-(5'-phospho-DNA)-tyrosine intermediate" evidence="7 8">
    <location>
        <position position="121"/>
    </location>
</feature>
<dbReference type="InterPro" id="IPR013757">
    <property type="entry name" value="Topo_IIA_A_a_sf"/>
</dbReference>
<dbReference type="GO" id="GO:0006265">
    <property type="term" value="P:DNA topological change"/>
    <property type="evidence" value="ECO:0007669"/>
    <property type="project" value="UniProtKB-UniRule"/>
</dbReference>
<evidence type="ECO:0000256" key="5">
    <source>
        <dbReference type="ARBA" id="ARBA00023136"/>
    </source>
</evidence>
<dbReference type="HAMAP" id="MF_00937">
    <property type="entry name" value="ParC_type2"/>
    <property type="match status" value="1"/>
</dbReference>
<dbReference type="SUPFAM" id="SSF101904">
    <property type="entry name" value="GyrA/ParC C-terminal domain-like"/>
    <property type="match status" value="1"/>
</dbReference>
<comment type="similarity">
    <text evidence="7">Belongs to the type II topoisomerase GyrA/ParC subunit family. ParC type 2 subfamily.</text>
</comment>
<dbReference type="EC" id="5.6.2.2" evidence="7"/>
<accession>A0A081P5Q8</accession>
<comment type="subunit">
    <text evidence="7">Heterotetramer composed of ParC and ParE.</text>
</comment>
<evidence type="ECO:0000256" key="8">
    <source>
        <dbReference type="PROSITE-ProRule" id="PRU01384"/>
    </source>
</evidence>
<dbReference type="InterPro" id="IPR002205">
    <property type="entry name" value="Topo_IIA_dom_A"/>
</dbReference>
<name>A0A081P5Q8_9BACL</name>
<evidence type="ECO:0000256" key="2">
    <source>
        <dbReference type="ARBA" id="ARBA00022475"/>
    </source>
</evidence>
<keyword evidence="2 7" id="KW-1003">Cell membrane</keyword>
<dbReference type="GO" id="GO:0003677">
    <property type="term" value="F:DNA binding"/>
    <property type="evidence" value="ECO:0007669"/>
    <property type="project" value="UniProtKB-UniRule"/>
</dbReference>